<evidence type="ECO:0000313" key="2">
    <source>
        <dbReference type="EMBL" id="KNC75153.1"/>
    </source>
</evidence>
<dbReference type="OrthoDB" id="201504at2759"/>
<keyword evidence="1" id="KW-0472">Membrane</keyword>
<keyword evidence="1" id="KW-1133">Transmembrane helix</keyword>
<evidence type="ECO:0008006" key="4">
    <source>
        <dbReference type="Google" id="ProtNLM"/>
    </source>
</evidence>
<feature type="transmembrane region" description="Helical" evidence="1">
    <location>
        <begin position="41"/>
        <end position="59"/>
    </location>
</feature>
<accession>A0A0L0FGJ1</accession>
<feature type="transmembrane region" description="Helical" evidence="1">
    <location>
        <begin position="113"/>
        <end position="132"/>
    </location>
</feature>
<keyword evidence="1" id="KW-0812">Transmembrane</keyword>
<dbReference type="GO" id="GO:0016020">
    <property type="term" value="C:membrane"/>
    <property type="evidence" value="ECO:0007669"/>
    <property type="project" value="TreeGrafter"/>
</dbReference>
<feature type="transmembrane region" description="Helical" evidence="1">
    <location>
        <begin position="12"/>
        <end position="35"/>
    </location>
</feature>
<dbReference type="InterPro" id="IPR010721">
    <property type="entry name" value="UstE-like"/>
</dbReference>
<reference evidence="2 3" key="1">
    <citation type="submission" date="2011-02" db="EMBL/GenBank/DDBJ databases">
        <title>The Genome Sequence of Sphaeroforma arctica JP610.</title>
        <authorList>
            <consortium name="The Broad Institute Genome Sequencing Platform"/>
            <person name="Russ C."/>
            <person name="Cuomo C."/>
            <person name="Young S.K."/>
            <person name="Zeng Q."/>
            <person name="Gargeya S."/>
            <person name="Alvarado L."/>
            <person name="Berlin A."/>
            <person name="Chapman S.B."/>
            <person name="Chen Z."/>
            <person name="Freedman E."/>
            <person name="Gellesch M."/>
            <person name="Goldberg J."/>
            <person name="Griggs A."/>
            <person name="Gujja S."/>
            <person name="Heilman E."/>
            <person name="Heiman D."/>
            <person name="Howarth C."/>
            <person name="Mehta T."/>
            <person name="Neiman D."/>
            <person name="Pearson M."/>
            <person name="Roberts A."/>
            <person name="Saif S."/>
            <person name="Shea T."/>
            <person name="Shenoy N."/>
            <person name="Sisk P."/>
            <person name="Stolte C."/>
            <person name="Sykes S."/>
            <person name="White J."/>
            <person name="Yandava C."/>
            <person name="Burger G."/>
            <person name="Gray M.W."/>
            <person name="Holland P.W.H."/>
            <person name="King N."/>
            <person name="Lang F.B.F."/>
            <person name="Roger A.J."/>
            <person name="Ruiz-Trillo I."/>
            <person name="Haas B."/>
            <person name="Nusbaum C."/>
            <person name="Birren B."/>
        </authorList>
    </citation>
    <scope>NUCLEOTIDE SEQUENCE [LARGE SCALE GENOMIC DNA]</scope>
    <source>
        <strain evidence="2 3">JP610</strain>
    </source>
</reference>
<dbReference type="GeneID" id="25912818"/>
<sequence>MQTPVQSFHATNPLVVCTLLMLATSTYCFVMGFLTGNYSKVDQLWSILPVVYSIIFAASSRWNSRLTVMAVLATLWGLRLTYNFARKGGYNGEEDYRWLVIRNIINNRVFFEIFNLIFISLFQNILLLLIALPSWAAYLNQEMPLNLVDLGALFLLVGSVLFETLADQEQWVFQNEKHRLLSQKGAVPEPSTDESIVRDYKRGFLTHGMFAFSRHPNFFFEQLVWWSYYLFAVAATGEVHWTIVGPVLLSMLFQGSTRFTEYITLEKYAIYKEYQKRVNMLLPWLPTAEETDVGDKTE</sequence>
<feature type="transmembrane region" description="Helical" evidence="1">
    <location>
        <begin position="226"/>
        <end position="249"/>
    </location>
</feature>
<gene>
    <name evidence="2" type="ORF">SARC_12314</name>
</gene>
<dbReference type="Proteomes" id="UP000054560">
    <property type="component" value="Unassembled WGS sequence"/>
</dbReference>
<organism evidence="2 3">
    <name type="scientific">Sphaeroforma arctica JP610</name>
    <dbReference type="NCBI Taxonomy" id="667725"/>
    <lineage>
        <taxon>Eukaryota</taxon>
        <taxon>Ichthyosporea</taxon>
        <taxon>Ichthyophonida</taxon>
        <taxon>Sphaeroforma</taxon>
    </lineage>
</organism>
<dbReference type="PANTHER" id="PTHR32251:SF23">
    <property type="entry name" value="3-OXO-5-ALPHA-STEROID 4-DEHYDROGENASE (DUF1295)"/>
    <property type="match status" value="1"/>
</dbReference>
<proteinExistence type="predicted"/>
<dbReference type="eggNOG" id="KOG4650">
    <property type="taxonomic scope" value="Eukaryota"/>
</dbReference>
<dbReference type="EMBL" id="KQ243813">
    <property type="protein sequence ID" value="KNC75153.1"/>
    <property type="molecule type" value="Genomic_DNA"/>
</dbReference>
<evidence type="ECO:0000256" key="1">
    <source>
        <dbReference type="SAM" id="Phobius"/>
    </source>
</evidence>
<name>A0A0L0FGJ1_9EUKA</name>
<feature type="transmembrane region" description="Helical" evidence="1">
    <location>
        <begin position="144"/>
        <end position="162"/>
    </location>
</feature>
<keyword evidence="3" id="KW-1185">Reference proteome</keyword>
<evidence type="ECO:0000313" key="3">
    <source>
        <dbReference type="Proteomes" id="UP000054560"/>
    </source>
</evidence>
<dbReference type="AlphaFoldDB" id="A0A0L0FGJ1"/>
<dbReference type="Pfam" id="PF06966">
    <property type="entry name" value="DUF1295"/>
    <property type="match status" value="1"/>
</dbReference>
<protein>
    <recommendedName>
        <fullName evidence="4">Steroid 5-alpha reductase C-terminal domain-containing protein</fullName>
    </recommendedName>
</protein>
<dbReference type="PANTHER" id="PTHR32251">
    <property type="entry name" value="3-OXO-5-ALPHA-STEROID 4-DEHYDROGENASE"/>
    <property type="match status" value="1"/>
</dbReference>
<dbReference type="RefSeq" id="XP_014149055.1">
    <property type="nucleotide sequence ID" value="XM_014293580.1"/>
</dbReference>
<dbReference type="Gene3D" id="1.20.120.1630">
    <property type="match status" value="1"/>
</dbReference>